<dbReference type="InParanoid" id="M3YR92"/>
<dbReference type="AlphaFoldDB" id="M3YR92"/>
<protein>
    <submittedName>
        <fullName evidence="1">Uncharacterized protein</fullName>
    </submittedName>
</protein>
<dbReference type="Ensembl" id="ENSMPUT00000014071.1">
    <property type="protein sequence ID" value="ENSMPUP00000013851.1"/>
    <property type="gene ID" value="ENSMPUG00000013956.1"/>
</dbReference>
<organism evidence="1">
    <name type="scientific">Mustela putorius furo</name>
    <name type="common">European domestic ferret</name>
    <name type="synonym">Mustela furo</name>
    <dbReference type="NCBI Taxonomy" id="9669"/>
    <lineage>
        <taxon>Eukaryota</taxon>
        <taxon>Metazoa</taxon>
        <taxon>Chordata</taxon>
        <taxon>Craniata</taxon>
        <taxon>Vertebrata</taxon>
        <taxon>Euteleostomi</taxon>
        <taxon>Mammalia</taxon>
        <taxon>Eutheria</taxon>
        <taxon>Laurasiatheria</taxon>
        <taxon>Carnivora</taxon>
        <taxon>Caniformia</taxon>
        <taxon>Musteloidea</taxon>
        <taxon>Mustelidae</taxon>
        <taxon>Mustelinae</taxon>
        <taxon>Mustela</taxon>
    </lineage>
</organism>
<name>M3YR92_MUSPF</name>
<proteinExistence type="predicted"/>
<reference evidence="1" key="1">
    <citation type="submission" date="2024-06" db="UniProtKB">
        <authorList>
            <consortium name="Ensembl"/>
        </authorList>
    </citation>
    <scope>IDENTIFICATION</scope>
</reference>
<evidence type="ECO:0000313" key="1">
    <source>
        <dbReference type="Ensembl" id="ENSMPUP00000013851.1"/>
    </source>
</evidence>
<sequence length="64" mass="7745">MSGRDDLIYVSNEEQQEVQKHQLQKLRVRFTPANNQVFTGYCRVKFTDYEEEEEQQQQQQQLAH</sequence>
<accession>M3YR92</accession>
<dbReference type="HOGENOM" id="CLU_2867075_0_0_1"/>
<dbReference type="EMBL" id="AEYP01012986">
    <property type="status" value="NOT_ANNOTATED_CDS"/>
    <property type="molecule type" value="Genomic_DNA"/>
</dbReference>
<dbReference type="EMBL" id="AEYP01012987">
    <property type="status" value="NOT_ANNOTATED_CDS"/>
    <property type="molecule type" value="Genomic_DNA"/>
</dbReference>